<dbReference type="Proteomes" id="UP000190188">
    <property type="component" value="Unassembled WGS sequence"/>
</dbReference>
<dbReference type="EC" id="6.3.2.17" evidence="3"/>
<evidence type="ECO:0000256" key="6">
    <source>
        <dbReference type="ARBA" id="ARBA00022741"/>
    </source>
</evidence>
<dbReference type="InterPro" id="IPR036565">
    <property type="entry name" value="Mur-like_cat_sf"/>
</dbReference>
<keyword evidence="5" id="KW-0479">Metal-binding</keyword>
<evidence type="ECO:0000313" key="14">
    <source>
        <dbReference type="EMBL" id="OPA80336.1"/>
    </source>
</evidence>
<organism evidence="14 15">
    <name type="scientific">Paenibacillus selenitireducens</name>
    <dbReference type="NCBI Taxonomy" id="1324314"/>
    <lineage>
        <taxon>Bacteria</taxon>
        <taxon>Bacillati</taxon>
        <taxon>Bacillota</taxon>
        <taxon>Bacilli</taxon>
        <taxon>Bacillales</taxon>
        <taxon>Paenibacillaceae</taxon>
        <taxon>Paenibacillus</taxon>
    </lineage>
</organism>
<evidence type="ECO:0000256" key="3">
    <source>
        <dbReference type="ARBA" id="ARBA00013025"/>
    </source>
</evidence>
<keyword evidence="8" id="KW-0460">Magnesium</keyword>
<evidence type="ECO:0000259" key="13">
    <source>
        <dbReference type="Pfam" id="PF08245"/>
    </source>
</evidence>
<keyword evidence="7 11" id="KW-0067">ATP-binding</keyword>
<dbReference type="OrthoDB" id="9809356at2"/>
<dbReference type="SUPFAM" id="SSF53623">
    <property type="entry name" value="MurD-like peptide ligases, catalytic domain"/>
    <property type="match status" value="1"/>
</dbReference>
<dbReference type="EMBL" id="MSZX01000002">
    <property type="protein sequence ID" value="OPA80336.1"/>
    <property type="molecule type" value="Genomic_DNA"/>
</dbReference>
<dbReference type="STRING" id="1324314.BVG16_06275"/>
<dbReference type="RefSeq" id="WP_078497686.1">
    <property type="nucleotide sequence ID" value="NZ_MSZX01000002.1"/>
</dbReference>
<dbReference type="GO" id="GO:0004326">
    <property type="term" value="F:tetrahydrofolylpolyglutamate synthase activity"/>
    <property type="evidence" value="ECO:0007669"/>
    <property type="project" value="UniProtKB-EC"/>
</dbReference>
<dbReference type="PANTHER" id="PTHR11136">
    <property type="entry name" value="FOLYLPOLYGLUTAMATE SYNTHASE-RELATED"/>
    <property type="match status" value="1"/>
</dbReference>
<comment type="caution">
    <text evidence="14">The sequence shown here is derived from an EMBL/GenBank/DDBJ whole genome shotgun (WGS) entry which is preliminary data.</text>
</comment>
<dbReference type="FunFam" id="3.40.1190.10:FF:000011">
    <property type="entry name" value="Folylpolyglutamate synthase/dihydrofolate synthase"/>
    <property type="match status" value="1"/>
</dbReference>
<gene>
    <name evidence="14" type="ORF">BVG16_06275</name>
</gene>
<evidence type="ECO:0000256" key="4">
    <source>
        <dbReference type="ARBA" id="ARBA00022598"/>
    </source>
</evidence>
<dbReference type="Gene3D" id="3.90.190.20">
    <property type="entry name" value="Mur ligase, C-terminal domain"/>
    <property type="match status" value="1"/>
</dbReference>
<keyword evidence="4 11" id="KW-0436">Ligase</keyword>
<evidence type="ECO:0000256" key="11">
    <source>
        <dbReference type="PIRNR" id="PIRNR001563"/>
    </source>
</evidence>
<evidence type="ECO:0000313" key="15">
    <source>
        <dbReference type="Proteomes" id="UP000190188"/>
    </source>
</evidence>
<dbReference type="GO" id="GO:0008841">
    <property type="term" value="F:dihydrofolate synthase activity"/>
    <property type="evidence" value="ECO:0007669"/>
    <property type="project" value="TreeGrafter"/>
</dbReference>
<keyword evidence="15" id="KW-1185">Reference proteome</keyword>
<dbReference type="PANTHER" id="PTHR11136:SF0">
    <property type="entry name" value="DIHYDROFOLATE SYNTHETASE-RELATED"/>
    <property type="match status" value="1"/>
</dbReference>
<feature type="domain" description="Mur ligase C-terminal" evidence="12">
    <location>
        <begin position="312"/>
        <end position="438"/>
    </location>
</feature>
<protein>
    <recommendedName>
        <fullName evidence="3">tetrahydrofolate synthase</fullName>
        <ecNumber evidence="3">6.3.2.17</ecNumber>
    </recommendedName>
    <alternativeName>
        <fullName evidence="9">Tetrahydrofolylpolyglutamate synthase</fullName>
    </alternativeName>
</protein>
<feature type="domain" description="Mur ligase central" evidence="13">
    <location>
        <begin position="151"/>
        <end position="284"/>
    </location>
</feature>
<keyword evidence="6 11" id="KW-0547">Nucleotide-binding</keyword>
<dbReference type="GO" id="GO:0005524">
    <property type="term" value="F:ATP binding"/>
    <property type="evidence" value="ECO:0007669"/>
    <property type="project" value="UniProtKB-KW"/>
</dbReference>
<dbReference type="GO" id="GO:0005737">
    <property type="term" value="C:cytoplasm"/>
    <property type="evidence" value="ECO:0007669"/>
    <property type="project" value="TreeGrafter"/>
</dbReference>
<dbReference type="InterPro" id="IPR036615">
    <property type="entry name" value="Mur_ligase_C_dom_sf"/>
</dbReference>
<dbReference type="PIRSF" id="PIRSF001563">
    <property type="entry name" value="Folylpolyglu_synth"/>
    <property type="match status" value="1"/>
</dbReference>
<dbReference type="Pfam" id="PF02875">
    <property type="entry name" value="Mur_ligase_C"/>
    <property type="match status" value="1"/>
</dbReference>
<sequence length="459" mass="51482">MAENRGAVTPAPFVHYQQAVDWINGLIPFGIRPGMQRIELIMERLGHPERKLKFIHVAGTNGKGSTCAFLTSVLRQSGYDVGTFTSPYITKFTDRFQYNETNIPDETLLEITNELKPLVEEIAATELGSPTMFEVSTAIAIYYYAKVVYPDFVVWETGVGGRLDVTNIVTPVVSIITNVGHDHMDILGDSLEAIASEKAGIIKPGVPVISAVEQPEVIEVIRETARQQKSTLYLMDDQYRLDTVSTAENHQIFHFHGPFRDIQDLTIRMNGAHQLKNAAVSVMALEVLRQYYAVLVDDEDLSTGLEAMKWAGRLEMISEQPRLLVDGAHNPEGAATLAQALRETYTYNRVHLMMGMLSTKNHTDYLRHILPIVDTLILTEPDFRKKMNAEDLNAIVQHVLAESPRPDLQIIIEPNWRKALDHLQGMTEADDLAVVSGTLYLIADVRSHILYQTDSEKGW</sequence>
<comment type="cofactor">
    <cofactor evidence="1">
        <name>Mg(2+)</name>
        <dbReference type="ChEBI" id="CHEBI:18420"/>
    </cofactor>
</comment>
<evidence type="ECO:0000256" key="2">
    <source>
        <dbReference type="ARBA" id="ARBA00008276"/>
    </source>
</evidence>
<dbReference type="SUPFAM" id="SSF53244">
    <property type="entry name" value="MurD-like peptide ligases, peptide-binding domain"/>
    <property type="match status" value="1"/>
</dbReference>
<evidence type="ECO:0000256" key="9">
    <source>
        <dbReference type="ARBA" id="ARBA00030592"/>
    </source>
</evidence>
<evidence type="ECO:0000256" key="5">
    <source>
        <dbReference type="ARBA" id="ARBA00022723"/>
    </source>
</evidence>
<name>A0A1T2XKT6_9BACL</name>
<evidence type="ECO:0000256" key="1">
    <source>
        <dbReference type="ARBA" id="ARBA00001946"/>
    </source>
</evidence>
<comment type="similarity">
    <text evidence="2 11">Belongs to the folylpolyglutamate synthase family.</text>
</comment>
<dbReference type="Gene3D" id="3.40.1190.10">
    <property type="entry name" value="Mur-like, catalytic domain"/>
    <property type="match status" value="1"/>
</dbReference>
<proteinExistence type="inferred from homology"/>
<evidence type="ECO:0000256" key="7">
    <source>
        <dbReference type="ARBA" id="ARBA00022840"/>
    </source>
</evidence>
<dbReference type="InterPro" id="IPR001645">
    <property type="entry name" value="Folylpolyglutamate_synth"/>
</dbReference>
<dbReference type="GO" id="GO:0046872">
    <property type="term" value="F:metal ion binding"/>
    <property type="evidence" value="ECO:0007669"/>
    <property type="project" value="UniProtKB-KW"/>
</dbReference>
<accession>A0A1T2XKT6</accession>
<comment type="catalytic activity">
    <reaction evidence="10">
        <text>(6S)-5,6,7,8-tetrahydrofolyl-(gamma-L-Glu)(n) + L-glutamate + ATP = (6S)-5,6,7,8-tetrahydrofolyl-(gamma-L-Glu)(n+1) + ADP + phosphate + H(+)</text>
        <dbReference type="Rhea" id="RHEA:10580"/>
        <dbReference type="Rhea" id="RHEA-COMP:14738"/>
        <dbReference type="Rhea" id="RHEA-COMP:14740"/>
        <dbReference type="ChEBI" id="CHEBI:15378"/>
        <dbReference type="ChEBI" id="CHEBI:29985"/>
        <dbReference type="ChEBI" id="CHEBI:30616"/>
        <dbReference type="ChEBI" id="CHEBI:43474"/>
        <dbReference type="ChEBI" id="CHEBI:141005"/>
        <dbReference type="ChEBI" id="CHEBI:456216"/>
        <dbReference type="EC" id="6.3.2.17"/>
    </reaction>
</comment>
<reference evidence="14 15" key="1">
    <citation type="submission" date="2017-01" db="EMBL/GenBank/DDBJ databases">
        <title>Genome analysis of Paenibacillus selenitrireducens ES3-24.</title>
        <authorList>
            <person name="Xu D."/>
            <person name="Yao R."/>
            <person name="Zheng S."/>
        </authorList>
    </citation>
    <scope>NUCLEOTIDE SEQUENCE [LARGE SCALE GENOMIC DNA]</scope>
    <source>
        <strain evidence="14 15">ES3-24</strain>
    </source>
</reference>
<dbReference type="PROSITE" id="PS01011">
    <property type="entry name" value="FOLYLPOLYGLU_SYNT_1"/>
    <property type="match status" value="1"/>
</dbReference>
<dbReference type="Pfam" id="PF08245">
    <property type="entry name" value="Mur_ligase_M"/>
    <property type="match status" value="1"/>
</dbReference>
<evidence type="ECO:0000256" key="10">
    <source>
        <dbReference type="ARBA" id="ARBA00047493"/>
    </source>
</evidence>
<evidence type="ECO:0000259" key="12">
    <source>
        <dbReference type="Pfam" id="PF02875"/>
    </source>
</evidence>
<evidence type="ECO:0000256" key="8">
    <source>
        <dbReference type="ARBA" id="ARBA00022842"/>
    </source>
</evidence>
<dbReference type="NCBIfam" id="TIGR01499">
    <property type="entry name" value="folC"/>
    <property type="match status" value="1"/>
</dbReference>
<dbReference type="AlphaFoldDB" id="A0A1T2XKT6"/>
<dbReference type="InterPro" id="IPR004101">
    <property type="entry name" value="Mur_ligase_C"/>
</dbReference>
<dbReference type="InterPro" id="IPR013221">
    <property type="entry name" value="Mur_ligase_cen"/>
</dbReference>
<dbReference type="InterPro" id="IPR018109">
    <property type="entry name" value="Folylpolyglutamate_synth_CS"/>
</dbReference>